<organism evidence="2 3">
    <name type="scientific">Merluccius polli</name>
    <name type="common">Benguela hake</name>
    <name type="synonym">Merluccius cadenati</name>
    <dbReference type="NCBI Taxonomy" id="89951"/>
    <lineage>
        <taxon>Eukaryota</taxon>
        <taxon>Metazoa</taxon>
        <taxon>Chordata</taxon>
        <taxon>Craniata</taxon>
        <taxon>Vertebrata</taxon>
        <taxon>Euteleostomi</taxon>
        <taxon>Actinopterygii</taxon>
        <taxon>Neopterygii</taxon>
        <taxon>Teleostei</taxon>
        <taxon>Neoteleostei</taxon>
        <taxon>Acanthomorphata</taxon>
        <taxon>Zeiogadaria</taxon>
        <taxon>Gadariae</taxon>
        <taxon>Gadiformes</taxon>
        <taxon>Gadoidei</taxon>
        <taxon>Merlucciidae</taxon>
        <taxon>Merluccius</taxon>
    </lineage>
</organism>
<dbReference type="SMART" id="SM01114">
    <property type="entry name" value="CXC"/>
    <property type="match status" value="1"/>
</dbReference>
<accession>A0AA47N1D7</accession>
<proteinExistence type="predicted"/>
<name>A0AA47N1D7_MERPO</name>
<comment type="caution">
    <text evidence="2">The sequence shown here is derived from an EMBL/GenBank/DDBJ whole genome shotgun (WGS) entry which is preliminary data.</text>
</comment>
<evidence type="ECO:0000313" key="2">
    <source>
        <dbReference type="EMBL" id="KAK0150507.1"/>
    </source>
</evidence>
<keyword evidence="3" id="KW-1185">Reference proteome</keyword>
<dbReference type="Proteomes" id="UP001174136">
    <property type="component" value="Unassembled WGS sequence"/>
</dbReference>
<protein>
    <recommendedName>
        <fullName evidence="1">Tesmin/TSO1-like CXC domain-containing protein</fullName>
    </recommendedName>
</protein>
<dbReference type="PANTHER" id="PTHR46704:SF1">
    <property type="entry name" value="TELOMERE LENGTH REGULATION PROTEIN TEL2 HOMOLOG"/>
    <property type="match status" value="1"/>
</dbReference>
<sequence>MDTIVVSVCDTDVLLLLLAHHDRIGCTHLYMKAGTSKDPKYFPVHDIRNSHAKKTAWQVFEQHHTDLTGLGKGPLTVDIVNSTEKFICKMYGVPEVDTCNKARVKLFCKGCPQETLPPTSDAVKFHIMRSHYQATIWNQAHLPHPDLPPVDEMGWMHKEGQLVPRLMSLPPMPKACREFTSCRCTKGCLSQRCSCRYVYRELADVDHCVQECTNMIDW</sequence>
<gene>
    <name evidence="2" type="ORF">N1851_008392</name>
</gene>
<dbReference type="AlphaFoldDB" id="A0AA47N1D7"/>
<evidence type="ECO:0000313" key="3">
    <source>
        <dbReference type="Proteomes" id="UP001174136"/>
    </source>
</evidence>
<evidence type="ECO:0000259" key="1">
    <source>
        <dbReference type="SMART" id="SM01114"/>
    </source>
</evidence>
<dbReference type="InterPro" id="IPR033467">
    <property type="entry name" value="Tesmin/TSO1-like_CXC"/>
</dbReference>
<dbReference type="PANTHER" id="PTHR46704">
    <property type="entry name" value="CXC DOMAIN-CONTAINING PROTEIN-RELATED"/>
    <property type="match status" value="1"/>
</dbReference>
<reference evidence="2" key="1">
    <citation type="journal article" date="2023" name="Front. Mar. Sci.">
        <title>A new Merluccius polli reference genome to investigate the effects of global change in West African waters.</title>
        <authorList>
            <person name="Mateo J.L."/>
            <person name="Blanco-Fernandez C."/>
            <person name="Garcia-Vazquez E."/>
            <person name="Machado-Schiaffino G."/>
        </authorList>
    </citation>
    <scope>NUCLEOTIDE SEQUENCE</scope>
    <source>
        <strain evidence="2">C29</strain>
        <tissue evidence="2">Fin</tissue>
    </source>
</reference>
<feature type="domain" description="Tesmin/TSO1-like CXC" evidence="1">
    <location>
        <begin position="177"/>
        <end position="218"/>
    </location>
</feature>
<dbReference type="EMBL" id="JAOPHQ010001473">
    <property type="protein sequence ID" value="KAK0150507.1"/>
    <property type="molecule type" value="Genomic_DNA"/>
</dbReference>